<keyword evidence="2" id="KW-1185">Reference proteome</keyword>
<dbReference type="AlphaFoldDB" id="A0AAD9QB01"/>
<name>A0AAD9QB01_ACRCE</name>
<protein>
    <submittedName>
        <fullName evidence="1">Uncharacterized protein</fullName>
    </submittedName>
</protein>
<organism evidence="1 2">
    <name type="scientific">Acropora cervicornis</name>
    <name type="common">Staghorn coral</name>
    <dbReference type="NCBI Taxonomy" id="6130"/>
    <lineage>
        <taxon>Eukaryota</taxon>
        <taxon>Metazoa</taxon>
        <taxon>Cnidaria</taxon>
        <taxon>Anthozoa</taxon>
        <taxon>Hexacorallia</taxon>
        <taxon>Scleractinia</taxon>
        <taxon>Astrocoeniina</taxon>
        <taxon>Acroporidae</taxon>
        <taxon>Acropora</taxon>
    </lineage>
</organism>
<dbReference type="EMBL" id="JARQWQ010000047">
    <property type="protein sequence ID" value="KAK2557908.1"/>
    <property type="molecule type" value="Genomic_DNA"/>
</dbReference>
<dbReference type="Proteomes" id="UP001249851">
    <property type="component" value="Unassembled WGS sequence"/>
</dbReference>
<evidence type="ECO:0000313" key="1">
    <source>
        <dbReference type="EMBL" id="KAK2557908.1"/>
    </source>
</evidence>
<proteinExistence type="predicted"/>
<gene>
    <name evidence="1" type="ORF">P5673_019891</name>
</gene>
<reference evidence="1" key="1">
    <citation type="journal article" date="2023" name="G3 (Bethesda)">
        <title>Whole genome assembly and annotation of the endangered Caribbean coral Acropora cervicornis.</title>
        <authorList>
            <person name="Selwyn J.D."/>
            <person name="Vollmer S.V."/>
        </authorList>
    </citation>
    <scope>NUCLEOTIDE SEQUENCE</scope>
    <source>
        <strain evidence="1">K2</strain>
    </source>
</reference>
<accession>A0AAD9QB01</accession>
<comment type="caution">
    <text evidence="1">The sequence shown here is derived from an EMBL/GenBank/DDBJ whole genome shotgun (WGS) entry which is preliminary data.</text>
</comment>
<reference evidence="1" key="2">
    <citation type="journal article" date="2023" name="Science">
        <title>Genomic signatures of disease resistance in endangered staghorn corals.</title>
        <authorList>
            <person name="Vollmer S.V."/>
            <person name="Selwyn J.D."/>
            <person name="Despard B.A."/>
            <person name="Roesel C.L."/>
        </authorList>
    </citation>
    <scope>NUCLEOTIDE SEQUENCE</scope>
    <source>
        <strain evidence="1">K2</strain>
    </source>
</reference>
<evidence type="ECO:0000313" key="2">
    <source>
        <dbReference type="Proteomes" id="UP001249851"/>
    </source>
</evidence>
<sequence length="84" mass="9896">MQKANDNKLTKRKMLSTINGIFDFLSCHHRKVFYIAECLFETEVRRGMKSRDLGTEIVAAHTLGRLMNHVKDVLKDQRIDNYHF</sequence>